<organism evidence="1 2">
    <name type="scientific">Streptomyces venezuelae</name>
    <dbReference type="NCBI Taxonomy" id="54571"/>
    <lineage>
        <taxon>Bacteria</taxon>
        <taxon>Bacillati</taxon>
        <taxon>Actinomycetota</taxon>
        <taxon>Actinomycetes</taxon>
        <taxon>Kitasatosporales</taxon>
        <taxon>Streptomycetaceae</taxon>
        <taxon>Streptomyces</taxon>
    </lineage>
</organism>
<reference evidence="1 2" key="1">
    <citation type="submission" date="2018-05" db="EMBL/GenBank/DDBJ databases">
        <title>Streptomyces venezuelae.</title>
        <authorList>
            <person name="Kim W."/>
            <person name="Lee N."/>
            <person name="Cho B.-K."/>
        </authorList>
    </citation>
    <scope>NUCLEOTIDE SEQUENCE [LARGE SCALE GENOMIC DNA]</scope>
    <source>
        <strain evidence="1 2">ATCC 14585</strain>
    </source>
</reference>
<dbReference type="AlphaFoldDB" id="A0A5P2CQK2"/>
<proteinExistence type="predicted"/>
<sequence>MSSYVRMCAACQRDFLANVWFGDFYCSKCTKRQLNAFDPQPGDTVKELHRATAYQSTDINGPYRETWVILARACPEGEHDCDARDEVTLRQLGFPEGPEHVRTVGHLDPATLRKSARPL</sequence>
<evidence type="ECO:0000313" key="1">
    <source>
        <dbReference type="EMBL" id="QES45184.1"/>
    </source>
</evidence>
<dbReference type="Proteomes" id="UP000324015">
    <property type="component" value="Chromosome"/>
</dbReference>
<accession>A0A5P2CQK2</accession>
<gene>
    <name evidence="1" type="ORF">DEJ49_33120</name>
</gene>
<dbReference type="EMBL" id="CP029191">
    <property type="protein sequence ID" value="QES45184.1"/>
    <property type="molecule type" value="Genomic_DNA"/>
</dbReference>
<name>A0A5P2CQK2_STRVZ</name>
<evidence type="ECO:0000313" key="2">
    <source>
        <dbReference type="Proteomes" id="UP000324015"/>
    </source>
</evidence>
<dbReference type="RefSeq" id="WP_150187497.1">
    <property type="nucleotide sequence ID" value="NZ_CP029191.1"/>
</dbReference>
<protein>
    <submittedName>
        <fullName evidence="1">Uncharacterized protein</fullName>
    </submittedName>
</protein>